<feature type="domain" description="HTH araC/xylS-type" evidence="2">
    <location>
        <begin position="213"/>
        <end position="312"/>
    </location>
</feature>
<accession>A0ABQ3INF7</accession>
<evidence type="ECO:0000259" key="2">
    <source>
        <dbReference type="PROSITE" id="PS01124"/>
    </source>
</evidence>
<dbReference type="SMART" id="SM00342">
    <property type="entry name" value="HTH_ARAC"/>
    <property type="match status" value="1"/>
</dbReference>
<dbReference type="InterPro" id="IPR018060">
    <property type="entry name" value="HTH_AraC"/>
</dbReference>
<dbReference type="InterPro" id="IPR050959">
    <property type="entry name" value="MarA-like"/>
</dbReference>
<dbReference type="RefSeq" id="WP_189377331.1">
    <property type="nucleotide sequence ID" value="NZ_BNAH01000004.1"/>
</dbReference>
<comment type="caution">
    <text evidence="3">The sequence shown here is derived from an EMBL/GenBank/DDBJ whole genome shotgun (WGS) entry which is preliminary data.</text>
</comment>
<protein>
    <recommendedName>
        <fullName evidence="2">HTH araC/xylS-type domain-containing protein</fullName>
    </recommendedName>
</protein>
<keyword evidence="1" id="KW-0238">DNA-binding</keyword>
<dbReference type="PANTHER" id="PTHR47504:SF5">
    <property type="entry name" value="RIGHT ORIGIN-BINDING PROTEIN"/>
    <property type="match status" value="1"/>
</dbReference>
<keyword evidence="4" id="KW-1185">Reference proteome</keyword>
<gene>
    <name evidence="3" type="ORF">GCM10011501_12050</name>
</gene>
<dbReference type="PANTHER" id="PTHR47504">
    <property type="entry name" value="RIGHT ORIGIN-BINDING PROTEIN"/>
    <property type="match status" value="1"/>
</dbReference>
<dbReference type="Proteomes" id="UP000626370">
    <property type="component" value="Unassembled WGS sequence"/>
</dbReference>
<proteinExistence type="predicted"/>
<sequence length="312" mass="36456">MLDLQYTCLGEYLSKLKKLDIYATQVTSGKFLCQYRELQLPKLIVGDRFISTGLRLHTMLKQDCFYIILPNNNHDVSINGHLIDANQPIIFANNQEMLFNVPKNSQKYYVIIINSEELAEYYGRENVDTLKKTIETQAIKPIKFINPKNHQQHLCLIIENLLNQSQLLSYQAVFDIQERLIASLCQLLSLSFLGCPLLNIEEKNKPRQLAIVNRALKYIHSNSTLKITIPTLAKASFCCIRSLEYSFMEILKMSPKQYIIKRRLQLIHHDLKVKKDKSIKEIITTYGVVNQGRFAQDYYQFFNEYPHQTRDR</sequence>
<dbReference type="Pfam" id="PF12833">
    <property type="entry name" value="HTH_18"/>
    <property type="match status" value="1"/>
</dbReference>
<dbReference type="Gene3D" id="1.10.10.60">
    <property type="entry name" value="Homeodomain-like"/>
    <property type="match status" value="1"/>
</dbReference>
<evidence type="ECO:0000313" key="4">
    <source>
        <dbReference type="Proteomes" id="UP000626370"/>
    </source>
</evidence>
<organism evidence="3 4">
    <name type="scientific">Thalassotalea profundi</name>
    <dbReference type="NCBI Taxonomy" id="2036687"/>
    <lineage>
        <taxon>Bacteria</taxon>
        <taxon>Pseudomonadati</taxon>
        <taxon>Pseudomonadota</taxon>
        <taxon>Gammaproteobacteria</taxon>
        <taxon>Alteromonadales</taxon>
        <taxon>Colwelliaceae</taxon>
        <taxon>Thalassotalea</taxon>
    </lineage>
</organism>
<dbReference type="EMBL" id="BNAH01000004">
    <property type="protein sequence ID" value="GHE84797.1"/>
    <property type="molecule type" value="Genomic_DNA"/>
</dbReference>
<reference evidence="4" key="1">
    <citation type="journal article" date="2019" name="Int. J. Syst. Evol. Microbiol.">
        <title>The Global Catalogue of Microorganisms (GCM) 10K type strain sequencing project: providing services to taxonomists for standard genome sequencing and annotation.</title>
        <authorList>
            <consortium name="The Broad Institute Genomics Platform"/>
            <consortium name="The Broad Institute Genome Sequencing Center for Infectious Disease"/>
            <person name="Wu L."/>
            <person name="Ma J."/>
        </authorList>
    </citation>
    <scope>NUCLEOTIDE SEQUENCE [LARGE SCALE GENOMIC DNA]</scope>
    <source>
        <strain evidence="4">CGMCC 1.15922</strain>
    </source>
</reference>
<evidence type="ECO:0000256" key="1">
    <source>
        <dbReference type="ARBA" id="ARBA00023125"/>
    </source>
</evidence>
<dbReference type="PROSITE" id="PS01124">
    <property type="entry name" value="HTH_ARAC_FAMILY_2"/>
    <property type="match status" value="1"/>
</dbReference>
<name>A0ABQ3INF7_9GAMM</name>
<evidence type="ECO:0000313" key="3">
    <source>
        <dbReference type="EMBL" id="GHE84797.1"/>
    </source>
</evidence>